<keyword evidence="3 5" id="KW-0238">DNA-binding</keyword>
<reference evidence="8 9" key="1">
    <citation type="submission" date="2014-03" db="EMBL/GenBank/DDBJ databases">
        <title>Draft genome sequence of the novel thermoacidophilic archaea Acidianus copahuensis ALE1 strain, isolated from Copahue volcanic area in Neuquen Argentina.</title>
        <authorList>
            <person name="Urbieta M.S."/>
            <person name="Rascovan N."/>
            <person name="Castro C."/>
            <person name="Revale S."/>
            <person name="Giaveno M.A."/>
            <person name="Vazquez M.P."/>
            <person name="Donati E.R."/>
        </authorList>
    </citation>
    <scope>NUCLEOTIDE SEQUENCE [LARGE SCALE GENOMIC DNA]</scope>
    <source>
        <strain evidence="8 9">ALE1</strain>
    </source>
</reference>
<dbReference type="PROSITE" id="PS51900">
    <property type="entry name" value="CB"/>
    <property type="match status" value="1"/>
</dbReference>
<dbReference type="RefSeq" id="WP_048099409.1">
    <property type="nucleotide sequence ID" value="NZ_JFZT01000039.1"/>
</dbReference>
<evidence type="ECO:0000259" key="6">
    <source>
        <dbReference type="PROSITE" id="PS51898"/>
    </source>
</evidence>
<keyword evidence="1 5" id="KW-0963">Cytoplasm</keyword>
<protein>
    <recommendedName>
        <fullName evidence="5">Tyrosine recombinase XerA</fullName>
    </recommendedName>
</protein>
<name>A0A031LQ84_9CREN</name>
<evidence type="ECO:0000313" key="8">
    <source>
        <dbReference type="EMBL" id="EZQ06880.1"/>
    </source>
</evidence>
<feature type="domain" description="Tyr recombinase" evidence="6">
    <location>
        <begin position="107"/>
        <end position="271"/>
    </location>
</feature>
<keyword evidence="2 5" id="KW-0229">DNA integration</keyword>
<feature type="active site" evidence="5">
    <location>
        <position position="142"/>
    </location>
</feature>
<feature type="active site" evidence="5">
    <location>
        <position position="223"/>
    </location>
</feature>
<dbReference type="Gene3D" id="1.10.150.130">
    <property type="match status" value="1"/>
</dbReference>
<gene>
    <name evidence="5" type="primary">xerA</name>
    <name evidence="8" type="ORF">CM19_05800</name>
</gene>
<feature type="active site" evidence="5">
    <location>
        <position position="226"/>
    </location>
</feature>
<comment type="caution">
    <text evidence="8">The sequence shown here is derived from an EMBL/GenBank/DDBJ whole genome shotgun (WGS) entry which is preliminary data.</text>
</comment>
<dbReference type="Proteomes" id="UP000024332">
    <property type="component" value="Unassembled WGS sequence"/>
</dbReference>
<dbReference type="InterPro" id="IPR011010">
    <property type="entry name" value="DNA_brk_join_enz"/>
</dbReference>
<dbReference type="EMBL" id="JFZT01000039">
    <property type="protein sequence ID" value="EZQ06880.1"/>
    <property type="molecule type" value="Genomic_DNA"/>
</dbReference>
<evidence type="ECO:0000256" key="3">
    <source>
        <dbReference type="ARBA" id="ARBA00023125"/>
    </source>
</evidence>
<dbReference type="Pfam" id="PF00589">
    <property type="entry name" value="Phage_integrase"/>
    <property type="match status" value="1"/>
</dbReference>
<dbReference type="InterPro" id="IPR004107">
    <property type="entry name" value="Integrase_SAM-like_N"/>
</dbReference>
<proteinExistence type="inferred from homology"/>
<evidence type="ECO:0000256" key="2">
    <source>
        <dbReference type="ARBA" id="ARBA00022908"/>
    </source>
</evidence>
<dbReference type="PROSITE" id="PS51898">
    <property type="entry name" value="TYR_RECOMBINASE"/>
    <property type="match status" value="1"/>
</dbReference>
<dbReference type="InterPro" id="IPR044068">
    <property type="entry name" value="CB"/>
</dbReference>
<dbReference type="Pfam" id="PF13495">
    <property type="entry name" value="Phage_int_SAM_4"/>
    <property type="match status" value="1"/>
</dbReference>
<dbReference type="NCBIfam" id="NF040815">
    <property type="entry name" value="recomb_XerA_Arch"/>
    <property type="match status" value="1"/>
</dbReference>
<accession>A0A031LQ84</accession>
<dbReference type="CDD" id="cd00796">
    <property type="entry name" value="INT_Rci_Hp1_C"/>
    <property type="match status" value="1"/>
</dbReference>
<dbReference type="InterPro" id="IPR002104">
    <property type="entry name" value="Integrase_catalytic"/>
</dbReference>
<dbReference type="AlphaFoldDB" id="A0A031LQ84"/>
<dbReference type="InterPro" id="IPR013762">
    <property type="entry name" value="Integrase-like_cat_sf"/>
</dbReference>
<dbReference type="GO" id="GO:0003677">
    <property type="term" value="F:DNA binding"/>
    <property type="evidence" value="ECO:0007669"/>
    <property type="project" value="UniProtKB-UniRule"/>
</dbReference>
<dbReference type="GO" id="GO:0009037">
    <property type="term" value="F:tyrosine-based site-specific recombinase activity"/>
    <property type="evidence" value="ECO:0007669"/>
    <property type="project" value="UniProtKB-UniRule"/>
</dbReference>
<evidence type="ECO:0000256" key="1">
    <source>
        <dbReference type="ARBA" id="ARBA00022490"/>
    </source>
</evidence>
<evidence type="ECO:0000313" key="9">
    <source>
        <dbReference type="Proteomes" id="UP000024332"/>
    </source>
</evidence>
<dbReference type="STRING" id="1160895.CM19_05800"/>
<evidence type="ECO:0000259" key="7">
    <source>
        <dbReference type="PROSITE" id="PS51900"/>
    </source>
</evidence>
<feature type="domain" description="Core-binding (CB)" evidence="7">
    <location>
        <begin position="9"/>
        <end position="94"/>
    </location>
</feature>
<dbReference type="InterPro" id="IPR010998">
    <property type="entry name" value="Integrase_recombinase_N"/>
</dbReference>
<feature type="active site" evidence="5">
    <location>
        <position position="167"/>
    </location>
</feature>
<feature type="active site" evidence="5">
    <location>
        <position position="249"/>
    </location>
</feature>
<comment type="similarity">
    <text evidence="5">Belongs to the 'phage' integrase family. XerA subfamily.</text>
</comment>
<dbReference type="GO" id="GO:0006313">
    <property type="term" value="P:DNA transposition"/>
    <property type="evidence" value="ECO:0007669"/>
    <property type="project" value="UniProtKB-UniRule"/>
</dbReference>
<dbReference type="Gene3D" id="1.10.443.10">
    <property type="entry name" value="Intergrase catalytic core"/>
    <property type="match status" value="1"/>
</dbReference>
<keyword evidence="4 5" id="KW-0233">DNA recombination</keyword>
<dbReference type="OrthoDB" id="142231at2157"/>
<dbReference type="SUPFAM" id="SSF56349">
    <property type="entry name" value="DNA breaking-rejoining enzymes"/>
    <property type="match status" value="1"/>
</dbReference>
<feature type="active site" description="O-(3'-phospho-DNA)-tyrosine intermediate" evidence="5">
    <location>
        <position position="258"/>
    </location>
</feature>
<dbReference type="InterPro" id="IPR050090">
    <property type="entry name" value="Tyrosine_recombinase_XerCD"/>
</dbReference>
<dbReference type="GO" id="GO:0005737">
    <property type="term" value="C:cytoplasm"/>
    <property type="evidence" value="ECO:0007669"/>
    <property type="project" value="UniProtKB-SubCell"/>
</dbReference>
<organism evidence="8 9">
    <name type="scientific">Candidatus Acidianus copahuensis</name>
    <dbReference type="NCBI Taxonomy" id="1160895"/>
    <lineage>
        <taxon>Archaea</taxon>
        <taxon>Thermoproteota</taxon>
        <taxon>Thermoprotei</taxon>
        <taxon>Sulfolobales</taxon>
        <taxon>Sulfolobaceae</taxon>
        <taxon>Acidianus</taxon>
    </lineage>
</organism>
<comment type="function">
    <text evidence="5">Site-specific tyrosine recombinase, which acts by catalyzing the cutting and rejoining of the recombining DNA molecules.</text>
</comment>
<sequence>MKLQLGSPPSDGDPFSSFIIALQAAGAGEGTVKLYTSAIKSFLDFVEKDPRKVTQDDINRWIVKLMSQAKDKRSRSVTLRYYTIAIRRFLRWLGVNITPVLPRARRKEVRAIREEEAKKLIDSTKRLRDKVIIRLLLETGLRSKELLSISKNDIDMERLSIHVRETKNGEERIVFFTVETKNLLERYMRKENGEKLFNLSYQALYRLIRRSGKRIGIEGLRPHMLRHTFATTAIRKGVPLPAVQRLMGHKDIKTTQIYTHLVTEDLERVYRNAFT</sequence>
<dbReference type="HAMAP" id="MF_02055">
    <property type="entry name" value="Recomb_XerA"/>
    <property type="match status" value="1"/>
</dbReference>
<dbReference type="InterPro" id="IPR033686">
    <property type="entry name" value="XerA"/>
</dbReference>
<evidence type="ECO:0000256" key="5">
    <source>
        <dbReference type="HAMAP-Rule" id="MF_02055"/>
    </source>
</evidence>
<keyword evidence="9" id="KW-1185">Reference proteome</keyword>
<dbReference type="PANTHER" id="PTHR30349">
    <property type="entry name" value="PHAGE INTEGRASE-RELATED"/>
    <property type="match status" value="1"/>
</dbReference>
<comment type="subcellular location">
    <subcellularLocation>
        <location evidence="5">Cytoplasm</location>
    </subcellularLocation>
</comment>
<evidence type="ECO:0000256" key="4">
    <source>
        <dbReference type="ARBA" id="ARBA00023172"/>
    </source>
</evidence>
<dbReference type="PANTHER" id="PTHR30349:SF41">
    <property type="entry name" value="INTEGRASE_RECOMBINASE PROTEIN MJ0367-RELATED"/>
    <property type="match status" value="1"/>
</dbReference>